<feature type="binding site" evidence="6">
    <location>
        <position position="87"/>
    </location>
    <ligand>
        <name>S-adenosyl-L-methionine</name>
        <dbReference type="ChEBI" id="CHEBI:59789"/>
    </ligand>
</feature>
<comment type="catalytic activity">
    <reaction evidence="6">
        <text>guanosine(527) in 16S rRNA + S-adenosyl-L-methionine = N(7)-methylguanosine(527) in 16S rRNA + S-adenosyl-L-homocysteine</text>
        <dbReference type="Rhea" id="RHEA:42732"/>
        <dbReference type="Rhea" id="RHEA-COMP:10209"/>
        <dbReference type="Rhea" id="RHEA-COMP:10210"/>
        <dbReference type="ChEBI" id="CHEBI:57856"/>
        <dbReference type="ChEBI" id="CHEBI:59789"/>
        <dbReference type="ChEBI" id="CHEBI:74269"/>
        <dbReference type="ChEBI" id="CHEBI:74480"/>
        <dbReference type="EC" id="2.1.1.170"/>
    </reaction>
</comment>
<evidence type="ECO:0000256" key="3">
    <source>
        <dbReference type="ARBA" id="ARBA00022603"/>
    </source>
</evidence>
<dbReference type="PANTHER" id="PTHR31760:SF0">
    <property type="entry name" value="S-ADENOSYL-L-METHIONINE-DEPENDENT METHYLTRANSFERASES SUPERFAMILY PROTEIN"/>
    <property type="match status" value="1"/>
</dbReference>
<keyword evidence="4 6" id="KW-0808">Transferase</keyword>
<dbReference type="SUPFAM" id="SSF53335">
    <property type="entry name" value="S-adenosyl-L-methionine-dependent methyltransferases"/>
    <property type="match status" value="1"/>
</dbReference>
<feature type="binding site" evidence="6">
    <location>
        <begin position="135"/>
        <end position="136"/>
    </location>
    <ligand>
        <name>S-adenosyl-L-methionine</name>
        <dbReference type="ChEBI" id="CHEBI:59789"/>
    </ligand>
</feature>
<reference evidence="7 8" key="1">
    <citation type="submission" date="2020-06" db="EMBL/GenBank/DDBJ databases">
        <title>Genome sequence of 2 isolates from Red Sea Mangroves.</title>
        <authorList>
            <person name="Sefrji F."/>
            <person name="Michoud G."/>
            <person name="Merlino G."/>
            <person name="Daffonchio D."/>
        </authorList>
    </citation>
    <scope>NUCLEOTIDE SEQUENCE [LARGE SCALE GENOMIC DNA]</scope>
    <source>
        <strain evidence="7 8">R1DC25</strain>
    </source>
</reference>
<dbReference type="Pfam" id="PF02527">
    <property type="entry name" value="GidB"/>
    <property type="match status" value="1"/>
</dbReference>
<keyword evidence="8" id="KW-1185">Reference proteome</keyword>
<dbReference type="HAMAP" id="MF_00074">
    <property type="entry name" value="16SrRNA_methyltr_G"/>
    <property type="match status" value="1"/>
</dbReference>
<keyword evidence="5 6" id="KW-0949">S-adenosyl-L-methionine</keyword>
<dbReference type="EC" id="2.1.1.170" evidence="6"/>
<evidence type="ECO:0000256" key="2">
    <source>
        <dbReference type="ARBA" id="ARBA00022552"/>
    </source>
</evidence>
<dbReference type="RefSeq" id="WP_213160713.1">
    <property type="nucleotide sequence ID" value="NZ_CP058214.1"/>
</dbReference>
<evidence type="ECO:0000256" key="5">
    <source>
        <dbReference type="ARBA" id="ARBA00022691"/>
    </source>
</evidence>
<keyword evidence="2 6" id="KW-0698">rRNA processing</keyword>
<keyword evidence="3 6" id="KW-0489">Methyltransferase</keyword>
<evidence type="ECO:0000256" key="6">
    <source>
        <dbReference type="HAMAP-Rule" id="MF_00074"/>
    </source>
</evidence>
<feature type="binding site" evidence="6">
    <location>
        <position position="153"/>
    </location>
    <ligand>
        <name>S-adenosyl-L-methionine</name>
        <dbReference type="ChEBI" id="CHEBI:59789"/>
    </ligand>
</feature>
<evidence type="ECO:0000313" key="8">
    <source>
        <dbReference type="Proteomes" id="UP000593594"/>
    </source>
</evidence>
<proteinExistence type="inferred from homology"/>
<comment type="caution">
    <text evidence="6">Lacks conserved residue(s) required for the propagation of feature annotation.</text>
</comment>
<dbReference type="NCBIfam" id="TIGR00138">
    <property type="entry name" value="rsmG_gidB"/>
    <property type="match status" value="1"/>
</dbReference>
<gene>
    <name evidence="6 7" type="primary">rsmG</name>
    <name evidence="7" type="ORF">HW532_11990</name>
</gene>
<sequence>MREQGPAAGDLATGEAVARAFGVSRESRERLERFVALVERWNRSVNLIGPATVPDIWARHVADSLQLLRYTPSTARIILDVGSGGGFPGIVLAIAVAERPGAMVHLVESNRKKAAFLREAARVAGAPATVHARRIEDIGLEDLGGRPDVVSARALAPLPKLLELTARFIGNGTIGLFLKGQHVDNELTDAAISWSIDAQTHPSVTGPSGSVLIVREAIGVQPD</sequence>
<dbReference type="AlphaFoldDB" id="A0A7S8HC83"/>
<keyword evidence="1 6" id="KW-0963">Cytoplasm</keyword>
<evidence type="ECO:0000256" key="4">
    <source>
        <dbReference type="ARBA" id="ARBA00022679"/>
    </source>
</evidence>
<dbReference type="PANTHER" id="PTHR31760">
    <property type="entry name" value="S-ADENOSYL-L-METHIONINE-DEPENDENT METHYLTRANSFERASES SUPERFAMILY PROTEIN"/>
    <property type="match status" value="1"/>
</dbReference>
<feature type="binding site" evidence="6">
    <location>
        <position position="82"/>
    </location>
    <ligand>
        <name>S-adenosyl-L-methionine</name>
        <dbReference type="ChEBI" id="CHEBI:59789"/>
    </ligand>
</feature>
<dbReference type="PIRSF" id="PIRSF003078">
    <property type="entry name" value="GidB"/>
    <property type="match status" value="1"/>
</dbReference>
<dbReference type="InterPro" id="IPR029063">
    <property type="entry name" value="SAM-dependent_MTases_sf"/>
</dbReference>
<comment type="similarity">
    <text evidence="6">Belongs to the methyltransferase superfamily. RNA methyltransferase RsmG family.</text>
</comment>
<name>A0A7S8HC83_9HYPH</name>
<dbReference type="GO" id="GO:0070043">
    <property type="term" value="F:rRNA (guanine-N7-)-methyltransferase activity"/>
    <property type="evidence" value="ECO:0007669"/>
    <property type="project" value="UniProtKB-UniRule"/>
</dbReference>
<dbReference type="KEGG" id="kmn:HW532_11990"/>
<accession>A0A7S8HC83</accession>
<dbReference type="GO" id="GO:0005829">
    <property type="term" value="C:cytosol"/>
    <property type="evidence" value="ECO:0007669"/>
    <property type="project" value="TreeGrafter"/>
</dbReference>
<dbReference type="CDD" id="cd02440">
    <property type="entry name" value="AdoMet_MTases"/>
    <property type="match status" value="1"/>
</dbReference>
<dbReference type="Proteomes" id="UP000593594">
    <property type="component" value="Chromosome"/>
</dbReference>
<comment type="subcellular location">
    <subcellularLocation>
        <location evidence="6">Cytoplasm</location>
    </subcellularLocation>
</comment>
<dbReference type="InterPro" id="IPR003682">
    <property type="entry name" value="rRNA_ssu_MeTfrase_G"/>
</dbReference>
<organism evidence="7 8">
    <name type="scientific">Kaustia mangrovi</name>
    <dbReference type="NCBI Taxonomy" id="2593653"/>
    <lineage>
        <taxon>Bacteria</taxon>
        <taxon>Pseudomonadati</taxon>
        <taxon>Pseudomonadota</taxon>
        <taxon>Alphaproteobacteria</taxon>
        <taxon>Hyphomicrobiales</taxon>
        <taxon>Parvibaculaceae</taxon>
        <taxon>Kaustia</taxon>
    </lineage>
</organism>
<dbReference type="EMBL" id="CP058214">
    <property type="protein sequence ID" value="QPC43351.1"/>
    <property type="molecule type" value="Genomic_DNA"/>
</dbReference>
<dbReference type="Gene3D" id="3.40.50.150">
    <property type="entry name" value="Vaccinia Virus protein VP39"/>
    <property type="match status" value="1"/>
</dbReference>
<evidence type="ECO:0000256" key="1">
    <source>
        <dbReference type="ARBA" id="ARBA00022490"/>
    </source>
</evidence>
<comment type="function">
    <text evidence="6">Specifically methylates the N7 position of guanine in position 527 of 16S rRNA.</text>
</comment>
<protein>
    <recommendedName>
        <fullName evidence="6">Ribosomal RNA small subunit methyltransferase G</fullName>
        <ecNumber evidence="6">2.1.1.170</ecNumber>
    </recommendedName>
    <alternativeName>
        <fullName evidence="6">16S rRNA 7-methylguanosine methyltransferase</fullName>
        <shortName evidence="6">16S rRNA m7G methyltransferase</shortName>
    </alternativeName>
</protein>
<evidence type="ECO:0000313" key="7">
    <source>
        <dbReference type="EMBL" id="QPC43351.1"/>
    </source>
</evidence>